<feature type="non-terminal residue" evidence="1">
    <location>
        <position position="145"/>
    </location>
</feature>
<dbReference type="EMBL" id="FJ066339">
    <property type="protein sequence ID" value="AFG65591.1"/>
    <property type="molecule type" value="Genomic_DNA"/>
</dbReference>
<protein>
    <submittedName>
        <fullName evidence="1">Uncharacterized protein</fullName>
    </submittedName>
</protein>
<dbReference type="Gene3D" id="3.30.190.20">
    <property type="match status" value="1"/>
</dbReference>
<reference evidence="1" key="1">
    <citation type="submission" date="2008-08" db="EMBL/GenBank/DDBJ databases">
        <title>Nucleotide Diversity and Divergence in the Loblolly Pine Gene Space.</title>
        <authorList>
            <person name="Neale D.B."/>
            <person name="Wegrzyn J.L."/>
            <person name="Lee J.M."/>
            <person name="Eckert A.J."/>
            <person name="Liechty J.D."/>
            <person name="Stevens K.A."/>
            <person name="Langley C.H."/>
        </authorList>
    </citation>
    <scope>NUCLEOTIDE SEQUENCE</scope>
    <source>
        <strain evidence="2">5779</strain>
        <strain evidence="1">5792</strain>
        <tissue evidence="1">Megagametophyte</tissue>
    </source>
</reference>
<dbReference type="Pfam" id="PF00687">
    <property type="entry name" value="Ribosomal_L1"/>
    <property type="match status" value="1"/>
</dbReference>
<dbReference type="InterPro" id="IPR028364">
    <property type="entry name" value="Ribosomal_uL1/biogenesis"/>
</dbReference>
<gene>
    <name evidence="1" type="ORF">0_18750_01</name>
</gene>
<sequence length="145" mass="16166">EKLRLSFDLFMANKAVRIPKFTGLEYPTDQRNMVPVDLTHQKWRGELESACSSAYISFNSTGCVANVARVSQSSKEIVENVVAVIDSLVSALPEKWNNIRHMCLKTLGSLDCSLYSSSRMLPIEMEGVEKEAQIDLPKINGEEGI</sequence>
<dbReference type="AlphaFoldDB" id="H9WU95"/>
<organism evidence="1">
    <name type="scientific">Pinus taeda</name>
    <name type="common">Loblolly pine</name>
    <dbReference type="NCBI Taxonomy" id="3352"/>
    <lineage>
        <taxon>Eukaryota</taxon>
        <taxon>Viridiplantae</taxon>
        <taxon>Streptophyta</taxon>
        <taxon>Embryophyta</taxon>
        <taxon>Tracheophyta</taxon>
        <taxon>Spermatophyta</taxon>
        <taxon>Pinopsida</taxon>
        <taxon>Pinidae</taxon>
        <taxon>Conifers I</taxon>
        <taxon>Pinales</taxon>
        <taxon>Pinaceae</taxon>
        <taxon>Pinus</taxon>
        <taxon>Pinus subgen. Pinus</taxon>
    </lineage>
</organism>
<evidence type="ECO:0000313" key="1">
    <source>
        <dbReference type="EMBL" id="AFG65588.1"/>
    </source>
</evidence>
<dbReference type="SUPFAM" id="SSF56808">
    <property type="entry name" value="Ribosomal protein L1"/>
    <property type="match status" value="1"/>
</dbReference>
<accession>H9WU95</accession>
<dbReference type="InterPro" id="IPR023674">
    <property type="entry name" value="Ribosomal_uL1-like"/>
</dbReference>
<evidence type="ECO:0000313" key="2">
    <source>
        <dbReference type="EMBL" id="AFG65591.1"/>
    </source>
</evidence>
<proteinExistence type="predicted"/>
<dbReference type="EMBL" id="FJ066346">
    <property type="protein sequence ID" value="AFG65588.1"/>
    <property type="molecule type" value="Genomic_DNA"/>
</dbReference>
<name>H9WU95_PINTA</name>
<feature type="non-terminal residue" evidence="1">
    <location>
        <position position="1"/>
    </location>
</feature>